<dbReference type="GO" id="GO:0007165">
    <property type="term" value="P:signal transduction"/>
    <property type="evidence" value="ECO:0007669"/>
    <property type="project" value="UniProtKB-KW"/>
</dbReference>
<evidence type="ECO:0000313" key="12">
    <source>
        <dbReference type="EMBL" id="GGF49324.1"/>
    </source>
</evidence>
<dbReference type="Gene3D" id="6.10.340.10">
    <property type="match status" value="1"/>
</dbReference>
<protein>
    <submittedName>
        <fullName evidence="12">Chemotaxis protein</fullName>
    </submittedName>
</protein>
<evidence type="ECO:0000259" key="11">
    <source>
        <dbReference type="PROSITE" id="PS50885"/>
    </source>
</evidence>
<keyword evidence="2" id="KW-0997">Cell inner membrane</keyword>
<evidence type="ECO:0000256" key="2">
    <source>
        <dbReference type="ARBA" id="ARBA00022519"/>
    </source>
</evidence>
<dbReference type="SUPFAM" id="SSF58104">
    <property type="entry name" value="Methyl-accepting chemotaxis protein (MCP) signaling domain"/>
    <property type="match status" value="1"/>
</dbReference>
<dbReference type="Pfam" id="PF00672">
    <property type="entry name" value="HAMP"/>
    <property type="match status" value="1"/>
</dbReference>
<dbReference type="PROSITE" id="PS50192">
    <property type="entry name" value="T_SNARE"/>
    <property type="match status" value="1"/>
</dbReference>
<evidence type="ECO:0000313" key="13">
    <source>
        <dbReference type="Proteomes" id="UP000606044"/>
    </source>
</evidence>
<name>A0A917BKF6_9HYPH</name>
<comment type="subcellular location">
    <subcellularLocation>
        <location evidence="1">Cell inner membrane</location>
        <topology evidence="1">Multi-pass membrane protein</topology>
    </subcellularLocation>
</comment>
<dbReference type="CDD" id="cd12913">
    <property type="entry name" value="PDC1_MCP_like"/>
    <property type="match status" value="1"/>
</dbReference>
<evidence type="ECO:0000256" key="3">
    <source>
        <dbReference type="ARBA" id="ARBA00023224"/>
    </source>
</evidence>
<feature type="transmembrane region" description="Helical" evidence="8">
    <location>
        <begin position="343"/>
        <end position="367"/>
    </location>
</feature>
<evidence type="ECO:0000256" key="4">
    <source>
        <dbReference type="ARBA" id="ARBA00029447"/>
    </source>
</evidence>
<feature type="domain" description="Methyl-accepting transducer" evidence="9">
    <location>
        <begin position="457"/>
        <end position="686"/>
    </location>
</feature>
<evidence type="ECO:0000259" key="10">
    <source>
        <dbReference type="PROSITE" id="PS50192"/>
    </source>
</evidence>
<dbReference type="Gene3D" id="1.10.287.950">
    <property type="entry name" value="Methyl-accepting chemotaxis protein"/>
    <property type="match status" value="1"/>
</dbReference>
<dbReference type="Gene3D" id="3.30.450.20">
    <property type="entry name" value="PAS domain"/>
    <property type="match status" value="1"/>
</dbReference>
<dbReference type="PANTHER" id="PTHR32089">
    <property type="entry name" value="METHYL-ACCEPTING CHEMOTAXIS PROTEIN MCPB"/>
    <property type="match status" value="1"/>
</dbReference>
<dbReference type="Pfam" id="PF00015">
    <property type="entry name" value="MCPsignal"/>
    <property type="match status" value="1"/>
</dbReference>
<dbReference type="PROSITE" id="PS50885">
    <property type="entry name" value="HAMP"/>
    <property type="match status" value="1"/>
</dbReference>
<dbReference type="AlphaFoldDB" id="A0A917BKF6"/>
<dbReference type="PROSITE" id="PS50111">
    <property type="entry name" value="CHEMOTAXIS_TRANSDUC_2"/>
    <property type="match status" value="1"/>
</dbReference>
<keyword evidence="2" id="KW-1003">Cell membrane</keyword>
<dbReference type="RefSeq" id="WP_188575203.1">
    <property type="nucleotide sequence ID" value="NZ_BMCT01000001.1"/>
</dbReference>
<feature type="compositionally biased region" description="Polar residues" evidence="7">
    <location>
        <begin position="483"/>
        <end position="495"/>
    </location>
</feature>
<evidence type="ECO:0000256" key="5">
    <source>
        <dbReference type="PROSITE-ProRule" id="PRU00284"/>
    </source>
</evidence>
<dbReference type="InterPro" id="IPR000727">
    <property type="entry name" value="T_SNARE_dom"/>
</dbReference>
<feature type="coiled-coil region" evidence="6">
    <location>
        <begin position="404"/>
        <end position="438"/>
    </location>
</feature>
<feature type="domain" description="T-SNARE coiled-coil homology" evidence="10">
    <location>
        <begin position="609"/>
        <end position="671"/>
    </location>
</feature>
<dbReference type="EMBL" id="BMCT01000001">
    <property type="protein sequence ID" value="GGF49324.1"/>
    <property type="molecule type" value="Genomic_DNA"/>
</dbReference>
<feature type="transmembrane region" description="Helical" evidence="8">
    <location>
        <begin position="12"/>
        <end position="35"/>
    </location>
</feature>
<comment type="caution">
    <text evidence="12">The sequence shown here is derived from an EMBL/GenBank/DDBJ whole genome shotgun (WGS) entry which is preliminary data.</text>
</comment>
<evidence type="ECO:0000256" key="8">
    <source>
        <dbReference type="SAM" id="Phobius"/>
    </source>
</evidence>
<evidence type="ECO:0000256" key="7">
    <source>
        <dbReference type="SAM" id="MobiDB-lite"/>
    </source>
</evidence>
<dbReference type="GO" id="GO:0005886">
    <property type="term" value="C:plasma membrane"/>
    <property type="evidence" value="ECO:0007669"/>
    <property type="project" value="UniProtKB-SubCell"/>
</dbReference>
<keyword evidence="13" id="KW-1185">Reference proteome</keyword>
<dbReference type="SMART" id="SM00283">
    <property type="entry name" value="MA"/>
    <property type="match status" value="1"/>
</dbReference>
<feature type="domain" description="HAMP" evidence="11">
    <location>
        <begin position="364"/>
        <end position="417"/>
    </location>
</feature>
<dbReference type="SMART" id="SM00304">
    <property type="entry name" value="HAMP"/>
    <property type="match status" value="1"/>
</dbReference>
<dbReference type="Pfam" id="PF22673">
    <property type="entry name" value="MCP-like_PDC_1"/>
    <property type="match status" value="1"/>
</dbReference>
<gene>
    <name evidence="12" type="ORF">GCM10007301_05690</name>
</gene>
<comment type="similarity">
    <text evidence="4">Belongs to the methyl-accepting chemotaxis (MCP) protein family.</text>
</comment>
<keyword evidence="3 5" id="KW-0807">Transducer</keyword>
<dbReference type="PANTHER" id="PTHR32089:SF112">
    <property type="entry name" value="LYSOZYME-LIKE PROTEIN-RELATED"/>
    <property type="match status" value="1"/>
</dbReference>
<keyword evidence="8" id="KW-1133">Transmembrane helix</keyword>
<proteinExistence type="inferred from homology"/>
<dbReference type="InterPro" id="IPR003660">
    <property type="entry name" value="HAMP_dom"/>
</dbReference>
<dbReference type="InterPro" id="IPR004089">
    <property type="entry name" value="MCPsignal_dom"/>
</dbReference>
<reference evidence="12" key="1">
    <citation type="journal article" date="2014" name="Int. J. Syst. Evol. Microbiol.">
        <title>Complete genome sequence of Corynebacterium casei LMG S-19264T (=DSM 44701T), isolated from a smear-ripened cheese.</title>
        <authorList>
            <consortium name="US DOE Joint Genome Institute (JGI-PGF)"/>
            <person name="Walter F."/>
            <person name="Albersmeier A."/>
            <person name="Kalinowski J."/>
            <person name="Ruckert C."/>
        </authorList>
    </citation>
    <scope>NUCLEOTIDE SEQUENCE</scope>
    <source>
        <strain evidence="12">CCM 7897</strain>
    </source>
</reference>
<feature type="region of interest" description="Disordered" evidence="7">
    <location>
        <begin position="468"/>
        <end position="498"/>
    </location>
</feature>
<dbReference type="Proteomes" id="UP000606044">
    <property type="component" value="Unassembled WGS sequence"/>
</dbReference>
<reference evidence="12" key="2">
    <citation type="submission" date="2020-09" db="EMBL/GenBank/DDBJ databases">
        <authorList>
            <person name="Sun Q."/>
            <person name="Sedlacek I."/>
        </authorList>
    </citation>
    <scope>NUCLEOTIDE SEQUENCE</scope>
    <source>
        <strain evidence="12">CCM 7897</strain>
    </source>
</reference>
<evidence type="ECO:0000256" key="1">
    <source>
        <dbReference type="ARBA" id="ARBA00004429"/>
    </source>
</evidence>
<organism evidence="12 13">
    <name type="scientific">Azorhizobium oxalatiphilum</name>
    <dbReference type="NCBI Taxonomy" id="980631"/>
    <lineage>
        <taxon>Bacteria</taxon>
        <taxon>Pseudomonadati</taxon>
        <taxon>Pseudomonadota</taxon>
        <taxon>Alphaproteobacteria</taxon>
        <taxon>Hyphomicrobiales</taxon>
        <taxon>Xanthobacteraceae</taxon>
        <taxon>Azorhizobium</taxon>
    </lineage>
</organism>
<keyword evidence="8" id="KW-0812">Transmembrane</keyword>
<keyword evidence="6" id="KW-0175">Coiled coil</keyword>
<evidence type="ECO:0000259" key="9">
    <source>
        <dbReference type="PROSITE" id="PS50111"/>
    </source>
</evidence>
<dbReference type="CDD" id="cd06225">
    <property type="entry name" value="HAMP"/>
    <property type="match status" value="1"/>
</dbReference>
<accession>A0A917BKF6</accession>
<sequence length="713" mass="74242">MRIADLRIRTKLVGFAAALFGVGLMIVGAIGLYTMTSAVQLDAERRGQALAKDSARSIGGEMDRAALTARAAATALEGFVADRRADRDRLGAVIGGLVSENPDLAGITLAFAPNALDGKDQDFTNHAFSDAGGRLAVRFFRRPDGSVSSEKLDVTRQGGSAFWYEKAMRENRLQVTPPYESSYGGRPVQVVTVSAVIRRDGAPIGVVAAVISLDKLGGLVAGLKPFGSGQAALVGTSGNWLANPDAAKVGTPVTDPAMSGLVSAAAGGAAVQRVIYTDEGKTACGFCTSALRLLFTLTGTYDSATFYAFASQLEISGSSDRWTLILTVPKADALQTVTDARNMMGGIAAIVLVIVLVLVWVGGRVLIQPIIDITDKMRALAEDDTSIVLEGLDRKDEIGAMARAVDVFRENAIERRELEQAREEARITQLNRQQMVDELIFNFREASAEMIGEASTASVDLEAVSSELSHSASESKERAHSASEASAQTSANMQSVAAAAEEMTSSIGEISRQVASTSTMIGNAAAEARSTNDKIASLAAAANRIGDVVSLIEAIAGQTNLLALNATIEAARAGDAGRGFAVVASEVKELAAQTSKATSEIAGQVSAIQAETQHAVLAIRTISATIENVDTFASSIAAAVEEQSATTNQIGSDIDSAASGTGAVADDIQQLNSAVQGTDASASRVLHASRSVREVTQRLEVAIEGFLKSVAAA</sequence>
<keyword evidence="8" id="KW-0472">Membrane</keyword>
<evidence type="ECO:0000256" key="6">
    <source>
        <dbReference type="SAM" id="Coils"/>
    </source>
</evidence>